<evidence type="ECO:0000259" key="2">
    <source>
        <dbReference type="Pfam" id="PF07978"/>
    </source>
</evidence>
<dbReference type="GO" id="GO:0000423">
    <property type="term" value="P:mitophagy"/>
    <property type="evidence" value="ECO:0007669"/>
    <property type="project" value="UniProtKB-ARBA"/>
</dbReference>
<organism evidence="3 4">
    <name type="scientific">Erysiphe neolycopersici</name>
    <dbReference type="NCBI Taxonomy" id="212602"/>
    <lineage>
        <taxon>Eukaryota</taxon>
        <taxon>Fungi</taxon>
        <taxon>Dikarya</taxon>
        <taxon>Ascomycota</taxon>
        <taxon>Pezizomycotina</taxon>
        <taxon>Leotiomycetes</taxon>
        <taxon>Erysiphales</taxon>
        <taxon>Erysiphaceae</taxon>
        <taxon>Erysiphe</taxon>
    </lineage>
</organism>
<evidence type="ECO:0000313" key="3">
    <source>
        <dbReference type="EMBL" id="RKF63113.1"/>
    </source>
</evidence>
<dbReference type="Pfam" id="PF07978">
    <property type="entry name" value="NIPSNAP"/>
    <property type="match status" value="2"/>
</dbReference>
<protein>
    <submittedName>
        <fullName evidence="3">Protein NipSnap-like protein 1</fullName>
    </submittedName>
</protein>
<dbReference type="InterPro" id="IPR012577">
    <property type="entry name" value="NIPSNAP"/>
</dbReference>
<dbReference type="InterPro" id="IPR011008">
    <property type="entry name" value="Dimeric_a/b-barrel"/>
</dbReference>
<name>A0A420I0C3_9PEZI</name>
<dbReference type="OrthoDB" id="10262843at2759"/>
<sequence>MMFSQYFATFFSTVKAPSTLRTISFTALRNRGAPRLSDVTSDRVQEFVAKQRAFRARLAEQNKIAVSGLENKQIKSGSNAQGKLNTFIYGTKEGRELDGALNNQEKVSFSRMLARGKYVHSIVFHHVKPDSVDEYTELVGNWYPKMAGMADNKLHLVGSWRTEVGDCDTFIHIWEYQGYSGYHASLHSIACQPGLSDFDKKLKSIIYSKRSSLMQEFSFWPTSPPRQLGGVFELRSYVLKPGNLLEWESHWRRGLSVRKENMEGVGAWFVQIGDLNMVHHLWQFADLEERKIQREECWRKEEWGNTIFKTAPLTQSMQSRILIPCEWSPLA</sequence>
<dbReference type="GO" id="GO:0005739">
    <property type="term" value="C:mitochondrion"/>
    <property type="evidence" value="ECO:0007669"/>
    <property type="project" value="TreeGrafter"/>
</dbReference>
<dbReference type="PANTHER" id="PTHR21017:SF17">
    <property type="entry name" value="PROTEIN NIPSNAP"/>
    <property type="match status" value="1"/>
</dbReference>
<dbReference type="InterPro" id="IPR051557">
    <property type="entry name" value="NipSnap_domain"/>
</dbReference>
<comment type="similarity">
    <text evidence="1">Belongs to the NipSnap family.</text>
</comment>
<reference evidence="3 4" key="1">
    <citation type="journal article" date="2018" name="BMC Genomics">
        <title>Comparative genome analyses reveal sequence features reflecting distinct modes of host-adaptation between dicot and monocot powdery mildew.</title>
        <authorList>
            <person name="Wu Y."/>
            <person name="Ma X."/>
            <person name="Pan Z."/>
            <person name="Kale S.D."/>
            <person name="Song Y."/>
            <person name="King H."/>
            <person name="Zhang Q."/>
            <person name="Presley C."/>
            <person name="Deng X."/>
            <person name="Wei C.I."/>
            <person name="Xiao S."/>
        </authorList>
    </citation>
    <scope>NUCLEOTIDE SEQUENCE [LARGE SCALE GENOMIC DNA]</scope>
    <source>
        <strain evidence="3">UMSG2</strain>
    </source>
</reference>
<dbReference type="STRING" id="212602.A0A420I0C3"/>
<dbReference type="SUPFAM" id="SSF54909">
    <property type="entry name" value="Dimeric alpha+beta barrel"/>
    <property type="match status" value="2"/>
</dbReference>
<feature type="domain" description="NIPSNAP" evidence="2">
    <location>
        <begin position="232"/>
        <end position="329"/>
    </location>
</feature>
<gene>
    <name evidence="3" type="ORF">OnM2_027050</name>
</gene>
<evidence type="ECO:0000256" key="1">
    <source>
        <dbReference type="ARBA" id="ARBA00005291"/>
    </source>
</evidence>
<dbReference type="Proteomes" id="UP000286134">
    <property type="component" value="Unassembled WGS sequence"/>
</dbReference>
<evidence type="ECO:0000313" key="4">
    <source>
        <dbReference type="Proteomes" id="UP000286134"/>
    </source>
</evidence>
<keyword evidence="4" id="KW-1185">Reference proteome</keyword>
<dbReference type="EMBL" id="MCFK01002799">
    <property type="protein sequence ID" value="RKF63113.1"/>
    <property type="molecule type" value="Genomic_DNA"/>
</dbReference>
<dbReference type="FunFam" id="3.30.70.100:FF:000004">
    <property type="entry name" value="NIPSNAP family protein"/>
    <property type="match status" value="1"/>
</dbReference>
<dbReference type="FunFam" id="3.30.70.100:FF:000037">
    <property type="entry name" value="NIPSNAP family protein"/>
    <property type="match status" value="1"/>
</dbReference>
<dbReference type="PANTHER" id="PTHR21017">
    <property type="entry name" value="NIPSNAP-RELATED"/>
    <property type="match status" value="1"/>
</dbReference>
<accession>A0A420I0C3</accession>
<proteinExistence type="inferred from homology"/>
<dbReference type="Gene3D" id="3.30.70.100">
    <property type="match status" value="2"/>
</dbReference>
<feature type="domain" description="NIPSNAP" evidence="2">
    <location>
        <begin position="148"/>
        <end position="219"/>
    </location>
</feature>
<dbReference type="AlphaFoldDB" id="A0A420I0C3"/>
<comment type="caution">
    <text evidence="3">The sequence shown here is derived from an EMBL/GenBank/DDBJ whole genome shotgun (WGS) entry which is preliminary data.</text>
</comment>